<proteinExistence type="predicted"/>
<dbReference type="InterPro" id="IPR000644">
    <property type="entry name" value="CBS_dom"/>
</dbReference>
<dbReference type="InterPro" id="IPR028979">
    <property type="entry name" value="Ser_kin/Pase_Hpr-like_N_sf"/>
</dbReference>
<dbReference type="Pfam" id="PF07085">
    <property type="entry name" value="DRTGG"/>
    <property type="match status" value="1"/>
</dbReference>
<feature type="domain" description="CBS" evidence="3">
    <location>
        <begin position="255"/>
        <end position="315"/>
    </location>
</feature>
<dbReference type="RefSeq" id="WP_074691371.1">
    <property type="nucleotide sequence ID" value="NZ_FNOJ01000002.1"/>
</dbReference>
<accession>A0A1H2QU21</accession>
<protein>
    <submittedName>
        <fullName evidence="4">Predicted transcriptional regulator containing CBS domains</fullName>
    </submittedName>
</protein>
<dbReference type="Gene3D" id="3.10.580.10">
    <property type="entry name" value="CBS-domain"/>
    <property type="match status" value="1"/>
</dbReference>
<dbReference type="SMART" id="SM00116">
    <property type="entry name" value="CBS"/>
    <property type="match status" value="2"/>
</dbReference>
<dbReference type="SUPFAM" id="SSF54631">
    <property type="entry name" value="CBS-domain pair"/>
    <property type="match status" value="1"/>
</dbReference>
<evidence type="ECO:0000259" key="3">
    <source>
        <dbReference type="PROSITE" id="PS51371"/>
    </source>
</evidence>
<dbReference type="Pfam" id="PF00571">
    <property type="entry name" value="CBS"/>
    <property type="match status" value="2"/>
</dbReference>
<dbReference type="Gene3D" id="3.10.129.10">
    <property type="entry name" value="Hotdog Thioesterase"/>
    <property type="match status" value="1"/>
</dbReference>
<dbReference type="AlphaFoldDB" id="A0A1H2QU21"/>
<dbReference type="Gene3D" id="3.40.1390.20">
    <property type="entry name" value="HprK N-terminal domain-like"/>
    <property type="match status" value="1"/>
</dbReference>
<organism evidence="4 5">
    <name type="scientific">Alicyclobacillus hesperidum</name>
    <dbReference type="NCBI Taxonomy" id="89784"/>
    <lineage>
        <taxon>Bacteria</taxon>
        <taxon>Bacillati</taxon>
        <taxon>Bacillota</taxon>
        <taxon>Bacilli</taxon>
        <taxon>Bacillales</taxon>
        <taxon>Alicyclobacillaceae</taxon>
        <taxon>Alicyclobacillus</taxon>
    </lineage>
</organism>
<feature type="domain" description="CBS" evidence="3">
    <location>
        <begin position="195"/>
        <end position="253"/>
    </location>
</feature>
<dbReference type="InterPro" id="IPR010766">
    <property type="entry name" value="DRTGG"/>
</dbReference>
<dbReference type="InterPro" id="IPR046342">
    <property type="entry name" value="CBS_dom_sf"/>
</dbReference>
<evidence type="ECO:0000313" key="4">
    <source>
        <dbReference type="EMBL" id="SDW10672.1"/>
    </source>
</evidence>
<dbReference type="PANTHER" id="PTHR43080:SF2">
    <property type="entry name" value="CBS DOMAIN-CONTAINING PROTEIN"/>
    <property type="match status" value="1"/>
</dbReference>
<reference evidence="5" key="1">
    <citation type="submission" date="2016-10" db="EMBL/GenBank/DDBJ databases">
        <authorList>
            <person name="Varghese N."/>
        </authorList>
    </citation>
    <scope>NUCLEOTIDE SEQUENCE [LARGE SCALE GENOMIC DNA]</scope>
    <source>
        <strain evidence="5">DSM 12489</strain>
    </source>
</reference>
<dbReference type="PROSITE" id="PS51371">
    <property type="entry name" value="CBS"/>
    <property type="match status" value="2"/>
</dbReference>
<gene>
    <name evidence="4" type="ORF">SAMN04489725_10249</name>
</gene>
<dbReference type="SUPFAM" id="SSF54637">
    <property type="entry name" value="Thioesterase/thiol ester dehydrase-isomerase"/>
    <property type="match status" value="1"/>
</dbReference>
<keyword evidence="1 2" id="KW-0129">CBS domain</keyword>
<dbReference type="Gene3D" id="1.10.10.10">
    <property type="entry name" value="Winged helix-like DNA-binding domain superfamily/Winged helix DNA-binding domain"/>
    <property type="match status" value="1"/>
</dbReference>
<dbReference type="SUPFAM" id="SSF75138">
    <property type="entry name" value="HprK N-terminal domain-like"/>
    <property type="match status" value="1"/>
</dbReference>
<dbReference type="InterPro" id="IPR036390">
    <property type="entry name" value="WH_DNA-bd_sf"/>
</dbReference>
<evidence type="ECO:0000256" key="1">
    <source>
        <dbReference type="ARBA" id="ARBA00023122"/>
    </source>
</evidence>
<dbReference type="InterPro" id="IPR036388">
    <property type="entry name" value="WH-like_DNA-bd_sf"/>
</dbReference>
<dbReference type="STRING" id="89784.SAMN04489725_10249"/>
<dbReference type="EMBL" id="FNOJ01000002">
    <property type="protein sequence ID" value="SDW10672.1"/>
    <property type="molecule type" value="Genomic_DNA"/>
</dbReference>
<dbReference type="CDD" id="cd04596">
    <property type="entry name" value="CBS_pair_DRTGG_assoc"/>
    <property type="match status" value="1"/>
</dbReference>
<dbReference type="InterPro" id="IPR051257">
    <property type="entry name" value="Diverse_CBS-Domain"/>
</dbReference>
<dbReference type="Pfam" id="PF03061">
    <property type="entry name" value="4HBT"/>
    <property type="match status" value="1"/>
</dbReference>
<dbReference type="SUPFAM" id="SSF46785">
    <property type="entry name" value="Winged helix' DNA-binding domain"/>
    <property type="match status" value="1"/>
</dbReference>
<dbReference type="PANTHER" id="PTHR43080">
    <property type="entry name" value="CBS DOMAIN-CONTAINING PROTEIN CBSX3, MITOCHONDRIAL"/>
    <property type="match status" value="1"/>
</dbReference>
<dbReference type="Proteomes" id="UP000182589">
    <property type="component" value="Unassembled WGS sequence"/>
</dbReference>
<sequence length="435" mass="48285">MVTKHQQILDYIRSLPLGAQISVRKIARVLHVSEGTAYRAIKDAEREGFVSTLDRIGTVRVERKEKAQIERLTFAEVVRIVEGTVLGGREGLHKSLGRLVIGAMKTESISRYLNPGSLMIVGNREQVQRMSLKSGAAVLITGGFTASPMVERLANEYQLPLISCSYDTFTTATLINRALYDQMIKKDILYVEDVVQEQSLSTLTPVDTVRDYYHLVEATGHSRVPVVDRNGRLVGIISPRDVAEAESSAPIARFMTRHPVTVTPKTTIASASHRMAFEGIEMMPVVRDRNLVGVLTRQDVIRALQIMSRQPQVAETVEDLVVRDFTSVESGDGQVLLRGQVTPQMTTSGGTLASGPLTTIIQEAARVCLRRVRHADMVVENMTLYMLRPVPVDSTIDARAKVLDYGRRYAKVEVVIEDEADAFAKALLTAQWIER</sequence>
<name>A0A1H2QU21_9BACL</name>
<evidence type="ECO:0000313" key="5">
    <source>
        <dbReference type="Proteomes" id="UP000182589"/>
    </source>
</evidence>
<dbReference type="InterPro" id="IPR029069">
    <property type="entry name" value="HotDog_dom_sf"/>
</dbReference>
<dbReference type="InterPro" id="IPR006683">
    <property type="entry name" value="Thioestr_dom"/>
</dbReference>
<keyword evidence="5" id="KW-1185">Reference proteome</keyword>
<evidence type="ECO:0000256" key="2">
    <source>
        <dbReference type="PROSITE-ProRule" id="PRU00703"/>
    </source>
</evidence>